<protein>
    <recommendedName>
        <fullName evidence="3">CopG family transcriptional regulator</fullName>
    </recommendedName>
</protein>
<accession>A0A267MBL4</accession>
<reference evidence="1 2" key="1">
    <citation type="submission" date="2017-06" db="EMBL/GenBank/DDBJ databases">
        <title>Draft genome sequence of anaerobic fermentative bacterium Anaeromicrobium sediminis DY2726D isolated from West Pacific Ocean sediments.</title>
        <authorList>
            <person name="Zeng X."/>
        </authorList>
    </citation>
    <scope>NUCLEOTIDE SEQUENCE [LARGE SCALE GENOMIC DNA]</scope>
    <source>
        <strain evidence="1 2">DY2726D</strain>
    </source>
</reference>
<dbReference type="AlphaFoldDB" id="A0A267MBL4"/>
<sequence>MRDNLVHINNYEKIIDSDKKTITLQIDKILLRKLHMVCKETNRNKSQLVNDILNNALEHIPIK</sequence>
<evidence type="ECO:0008006" key="3">
    <source>
        <dbReference type="Google" id="ProtNLM"/>
    </source>
</evidence>
<dbReference type="RefSeq" id="WP_095135768.1">
    <property type="nucleotide sequence ID" value="NZ_NIBG01000030.1"/>
</dbReference>
<evidence type="ECO:0000313" key="2">
    <source>
        <dbReference type="Proteomes" id="UP000216024"/>
    </source>
</evidence>
<gene>
    <name evidence="1" type="ORF">CCE28_20140</name>
</gene>
<comment type="caution">
    <text evidence="1">The sequence shown here is derived from an EMBL/GenBank/DDBJ whole genome shotgun (WGS) entry which is preliminary data.</text>
</comment>
<organism evidence="1 2">
    <name type="scientific">Anaeromicrobium sediminis</name>
    <dbReference type="NCBI Taxonomy" id="1478221"/>
    <lineage>
        <taxon>Bacteria</taxon>
        <taxon>Bacillati</taxon>
        <taxon>Bacillota</taxon>
        <taxon>Clostridia</taxon>
        <taxon>Peptostreptococcales</taxon>
        <taxon>Thermotaleaceae</taxon>
        <taxon>Anaeromicrobium</taxon>
    </lineage>
</organism>
<name>A0A267MBL4_9FIRM</name>
<dbReference type="Proteomes" id="UP000216024">
    <property type="component" value="Unassembled WGS sequence"/>
</dbReference>
<dbReference type="EMBL" id="NIBG01000030">
    <property type="protein sequence ID" value="PAB56926.1"/>
    <property type="molecule type" value="Genomic_DNA"/>
</dbReference>
<evidence type="ECO:0000313" key="1">
    <source>
        <dbReference type="EMBL" id="PAB56926.1"/>
    </source>
</evidence>
<proteinExistence type="predicted"/>
<keyword evidence="2" id="KW-1185">Reference proteome</keyword>